<feature type="domain" description="Hemerythrin-like" evidence="1">
    <location>
        <begin position="6"/>
        <end position="111"/>
    </location>
</feature>
<reference evidence="2" key="1">
    <citation type="journal article" date="2020" name="bioRxiv">
        <title>A rank-normalized archaeal taxonomy based on genome phylogeny resolves widespread incomplete and uneven classifications.</title>
        <authorList>
            <person name="Rinke C."/>
            <person name="Chuvochina M."/>
            <person name="Mussig A.J."/>
            <person name="Chaumeil P.-A."/>
            <person name="Waite D.W."/>
            <person name="Whitman W.B."/>
            <person name="Parks D.H."/>
            <person name="Hugenholtz P."/>
        </authorList>
    </citation>
    <scope>NUCLEOTIDE SEQUENCE</scope>
    <source>
        <strain evidence="2">UBA8838</strain>
    </source>
</reference>
<accession>A0A832WV01</accession>
<evidence type="ECO:0000259" key="1">
    <source>
        <dbReference type="Pfam" id="PF01814"/>
    </source>
</evidence>
<evidence type="ECO:0000313" key="2">
    <source>
        <dbReference type="EMBL" id="HII73506.1"/>
    </source>
</evidence>
<proteinExistence type="predicted"/>
<name>A0A832WV01_9CREN</name>
<dbReference type="InterPro" id="IPR012312">
    <property type="entry name" value="Hemerythrin-like"/>
</dbReference>
<sequence>MMIIDPISLLKFEHSILRVRFQMIKECLNIELGWKMLENTHYFIVNWHAKIEDKYVFPVLEKMGINVKPLSNDHLLIEKYGNSVLKERRKDWAERYIRIVIDHNLNEEKIFPKEIERDILKDIITDMRNFSGYFEFTGLSEYDLYYSD</sequence>
<dbReference type="Pfam" id="PF01814">
    <property type="entry name" value="Hemerythrin"/>
    <property type="match status" value="1"/>
</dbReference>
<protein>
    <submittedName>
        <fullName evidence="2">Cation-binding protein</fullName>
    </submittedName>
</protein>
<dbReference type="AlphaFoldDB" id="A0A832WV01"/>
<gene>
    <name evidence="2" type="ORF">HA332_03800</name>
</gene>
<organism evidence="2 3">
    <name type="scientific">Sulfurisphaera tokodaii</name>
    <dbReference type="NCBI Taxonomy" id="111955"/>
    <lineage>
        <taxon>Archaea</taxon>
        <taxon>Thermoproteota</taxon>
        <taxon>Thermoprotei</taxon>
        <taxon>Sulfolobales</taxon>
        <taxon>Sulfolobaceae</taxon>
        <taxon>Sulfurisphaera</taxon>
    </lineage>
</organism>
<evidence type="ECO:0000313" key="3">
    <source>
        <dbReference type="Proteomes" id="UP000646844"/>
    </source>
</evidence>
<comment type="caution">
    <text evidence="2">The sequence shown here is derived from an EMBL/GenBank/DDBJ whole genome shotgun (WGS) entry which is preliminary data.</text>
</comment>
<dbReference type="Proteomes" id="UP000646844">
    <property type="component" value="Unassembled WGS sequence"/>
</dbReference>
<dbReference type="EMBL" id="DUJO01000019">
    <property type="protein sequence ID" value="HII73506.1"/>
    <property type="molecule type" value="Genomic_DNA"/>
</dbReference>